<keyword evidence="2" id="KW-0732">Signal</keyword>
<dbReference type="GO" id="GO:0016787">
    <property type="term" value="F:hydrolase activity"/>
    <property type="evidence" value="ECO:0007669"/>
    <property type="project" value="UniProtKB-KW"/>
</dbReference>
<evidence type="ECO:0000256" key="1">
    <source>
        <dbReference type="ARBA" id="ARBA00022801"/>
    </source>
</evidence>
<reference evidence="3 6" key="2">
    <citation type="submission" date="2020-08" db="EMBL/GenBank/DDBJ databases">
        <title>Genomic Encyclopedia of Type Strains, Phase III (KMG-III): the genomes of soil and plant-associated and newly described type strains.</title>
        <authorList>
            <person name="Whitman W."/>
        </authorList>
    </citation>
    <scope>NUCLEOTIDE SEQUENCE [LARGE SCALE GENOMIC DNA]</scope>
    <source>
        <strain evidence="3 6">CECT 7753</strain>
    </source>
</reference>
<accession>A0A4P8HQP6</accession>
<keyword evidence="1 3" id="KW-0378">Hydrolase</keyword>
<dbReference type="Pfam" id="PF07470">
    <property type="entry name" value="Glyco_hydro_88"/>
    <property type="match status" value="1"/>
</dbReference>
<sequence length="462" mass="51074">MKTQTKALTLCMLLAALAVTSAHAAGPYRNPDNKNLNDPLEGTYPVPYKLPVVAEITAQLAAVRGFIDRATPSRIVDKATGEPVTDFSAPVATAIVEPSPNDFGIMNYEMGVMHAGLMLGRRVTGDPAWTAMTERHLAFFHQRIGYFTEQEKRFSLGRANSFARWVKPHALDDSGSMCAALVRARLEKIGPDMSPVIATLADWVHSRQVRLKDGTLARNRPQAWSVWADDMYMSIPALAEMGRLTGERRYYDDAVKNVLGISKYLFDRQIGLYTHGWNQNNPDAPEFYWGRANGWAVLAMSDLLDVLPKSHPGYQKVLAQHRAALRGIAKQQSGEGMWHQMLDRHDSYLETSGTAMFVYALAHAINQGWISPTTYGSIAQAGWAGISARIKPDGSVVDGVTATTFASDHVYYYNRPTSINAMAGYGPVLLAGFEMIRLLNNPDVVITDKVKTYHYGPKKPQP</sequence>
<dbReference type="RefSeq" id="WP_137313649.1">
    <property type="nucleotide sequence ID" value="NZ_CP040017.1"/>
</dbReference>
<proteinExistence type="predicted"/>
<dbReference type="EMBL" id="CP040017">
    <property type="protein sequence ID" value="QCP10770.1"/>
    <property type="molecule type" value="Genomic_DNA"/>
</dbReference>
<protein>
    <submittedName>
        <fullName evidence="3">Rhamnogalacturonyl hydrolase YesR</fullName>
    </submittedName>
</protein>
<dbReference type="Gene3D" id="1.50.10.10">
    <property type="match status" value="1"/>
</dbReference>
<dbReference type="PANTHER" id="PTHR33886:SF8">
    <property type="entry name" value="UNSATURATED RHAMNOGALACTURONAN HYDROLASE (EUROFUNG)"/>
    <property type="match status" value="1"/>
</dbReference>
<name>A0A4P8HQP6_9BURK</name>
<dbReference type="EMBL" id="JACHXS010000006">
    <property type="protein sequence ID" value="MBB3222736.1"/>
    <property type="molecule type" value="Genomic_DNA"/>
</dbReference>
<feature type="signal peptide" evidence="2">
    <location>
        <begin position="1"/>
        <end position="24"/>
    </location>
</feature>
<gene>
    <name evidence="4" type="ORF">FCL38_10255</name>
    <name evidence="3" type="ORF">FHS02_003559</name>
</gene>
<dbReference type="InterPro" id="IPR008928">
    <property type="entry name" value="6-hairpin_glycosidase_sf"/>
</dbReference>
<dbReference type="Proteomes" id="UP000584325">
    <property type="component" value="Unassembled WGS sequence"/>
</dbReference>
<evidence type="ECO:0000313" key="3">
    <source>
        <dbReference type="EMBL" id="MBB3222736.1"/>
    </source>
</evidence>
<organism evidence="3 6">
    <name type="scientific">Pseudoduganella umbonata</name>
    <dbReference type="NCBI Taxonomy" id="864828"/>
    <lineage>
        <taxon>Bacteria</taxon>
        <taxon>Pseudomonadati</taxon>
        <taxon>Pseudomonadota</taxon>
        <taxon>Betaproteobacteria</taxon>
        <taxon>Burkholderiales</taxon>
        <taxon>Oxalobacteraceae</taxon>
        <taxon>Telluria group</taxon>
        <taxon>Pseudoduganella</taxon>
    </lineage>
</organism>
<dbReference type="AlphaFoldDB" id="A0A4P8HQP6"/>
<dbReference type="PANTHER" id="PTHR33886">
    <property type="entry name" value="UNSATURATED RHAMNOGALACTURONAN HYDROLASE (EUROFUNG)"/>
    <property type="match status" value="1"/>
</dbReference>
<dbReference type="InterPro" id="IPR012341">
    <property type="entry name" value="6hp_glycosidase-like_sf"/>
</dbReference>
<dbReference type="Proteomes" id="UP000298763">
    <property type="component" value="Chromosome"/>
</dbReference>
<evidence type="ECO:0000313" key="5">
    <source>
        <dbReference type="Proteomes" id="UP000298763"/>
    </source>
</evidence>
<evidence type="ECO:0000313" key="4">
    <source>
        <dbReference type="EMBL" id="QCP10770.1"/>
    </source>
</evidence>
<evidence type="ECO:0000313" key="6">
    <source>
        <dbReference type="Proteomes" id="UP000584325"/>
    </source>
</evidence>
<feature type="chain" id="PRO_5044607357" evidence="2">
    <location>
        <begin position="25"/>
        <end position="462"/>
    </location>
</feature>
<reference evidence="4 5" key="1">
    <citation type="submission" date="2019-05" db="EMBL/GenBank/DDBJ databases">
        <title>Draft Genome Sequences of Six Type Strains of the Genus Massilia.</title>
        <authorList>
            <person name="Miess H."/>
            <person name="Frediansyhah A."/>
            <person name="Gross H."/>
        </authorList>
    </citation>
    <scope>NUCLEOTIDE SEQUENCE [LARGE SCALE GENOMIC DNA]</scope>
    <source>
        <strain evidence="4 5">DSMZ 26121</strain>
    </source>
</reference>
<dbReference type="OrthoDB" id="9812931at2"/>
<dbReference type="InterPro" id="IPR052043">
    <property type="entry name" value="PolySaccharide_Degr_Enz"/>
</dbReference>
<evidence type="ECO:0000256" key="2">
    <source>
        <dbReference type="SAM" id="SignalP"/>
    </source>
</evidence>
<dbReference type="SUPFAM" id="SSF48208">
    <property type="entry name" value="Six-hairpin glycosidases"/>
    <property type="match status" value="1"/>
</dbReference>
<dbReference type="GO" id="GO:0005975">
    <property type="term" value="P:carbohydrate metabolic process"/>
    <property type="evidence" value="ECO:0007669"/>
    <property type="project" value="InterPro"/>
</dbReference>
<dbReference type="InterPro" id="IPR010905">
    <property type="entry name" value="Glyco_hydro_88"/>
</dbReference>
<keyword evidence="5" id="KW-1185">Reference proteome</keyword>